<reference evidence="1 2" key="1">
    <citation type="journal article" date="2022" name="Nat. Genet.">
        <title>Improved pea reference genome and pan-genome highlight genomic features and evolutionary characteristics.</title>
        <authorList>
            <person name="Yang T."/>
            <person name="Liu R."/>
            <person name="Luo Y."/>
            <person name="Hu S."/>
            <person name="Wang D."/>
            <person name="Wang C."/>
            <person name="Pandey M.K."/>
            <person name="Ge S."/>
            <person name="Xu Q."/>
            <person name="Li N."/>
            <person name="Li G."/>
            <person name="Huang Y."/>
            <person name="Saxena R.K."/>
            <person name="Ji Y."/>
            <person name="Li M."/>
            <person name="Yan X."/>
            <person name="He Y."/>
            <person name="Liu Y."/>
            <person name="Wang X."/>
            <person name="Xiang C."/>
            <person name="Varshney R.K."/>
            <person name="Ding H."/>
            <person name="Gao S."/>
            <person name="Zong X."/>
        </authorList>
    </citation>
    <scope>NUCLEOTIDE SEQUENCE [LARGE SCALE GENOMIC DNA]</scope>
    <source>
        <strain evidence="1 2">cv. Zhongwan 6</strain>
    </source>
</reference>
<proteinExistence type="predicted"/>
<protein>
    <submittedName>
        <fullName evidence="1">Uncharacterized protein</fullName>
    </submittedName>
</protein>
<comment type="caution">
    <text evidence="1">The sequence shown here is derived from an EMBL/GenBank/DDBJ whole genome shotgun (WGS) entry which is preliminary data.</text>
</comment>
<organism evidence="1 2">
    <name type="scientific">Pisum sativum</name>
    <name type="common">Garden pea</name>
    <name type="synonym">Lathyrus oleraceus</name>
    <dbReference type="NCBI Taxonomy" id="3888"/>
    <lineage>
        <taxon>Eukaryota</taxon>
        <taxon>Viridiplantae</taxon>
        <taxon>Streptophyta</taxon>
        <taxon>Embryophyta</taxon>
        <taxon>Tracheophyta</taxon>
        <taxon>Spermatophyta</taxon>
        <taxon>Magnoliopsida</taxon>
        <taxon>eudicotyledons</taxon>
        <taxon>Gunneridae</taxon>
        <taxon>Pentapetalae</taxon>
        <taxon>rosids</taxon>
        <taxon>fabids</taxon>
        <taxon>Fabales</taxon>
        <taxon>Fabaceae</taxon>
        <taxon>Papilionoideae</taxon>
        <taxon>50 kb inversion clade</taxon>
        <taxon>NPAAA clade</taxon>
        <taxon>Hologalegina</taxon>
        <taxon>IRL clade</taxon>
        <taxon>Fabeae</taxon>
        <taxon>Lathyrus</taxon>
    </lineage>
</organism>
<evidence type="ECO:0000313" key="2">
    <source>
        <dbReference type="Proteomes" id="UP001058974"/>
    </source>
</evidence>
<evidence type="ECO:0000313" key="1">
    <source>
        <dbReference type="EMBL" id="KAI5420443.1"/>
    </source>
</evidence>
<name>A0A9D5ASU3_PEA</name>
<dbReference type="Proteomes" id="UP001058974">
    <property type="component" value="Chromosome 4"/>
</dbReference>
<sequence>MVVAQKLKEAAPNFRIQHQRNISGEEAIVESEKELSSAEELKADPVYADNIIIDNAKTDDAEEIKQDNVEAENLIVENPQVEKTP</sequence>
<keyword evidence="2" id="KW-1185">Reference proteome</keyword>
<gene>
    <name evidence="1" type="ORF">KIW84_044294</name>
</gene>
<accession>A0A9D5ASU3</accession>
<dbReference type="EMBL" id="JAMSHJ010000004">
    <property type="protein sequence ID" value="KAI5420443.1"/>
    <property type="molecule type" value="Genomic_DNA"/>
</dbReference>
<dbReference type="Gramene" id="Psat04G0429400-T1">
    <property type="protein sequence ID" value="KAI5420443.1"/>
    <property type="gene ID" value="KIW84_044294"/>
</dbReference>
<dbReference type="AlphaFoldDB" id="A0A9D5ASU3"/>